<dbReference type="CDD" id="cd04187">
    <property type="entry name" value="DPM1_like_bac"/>
    <property type="match status" value="1"/>
</dbReference>
<feature type="transmembrane region" description="Helical" evidence="7">
    <location>
        <begin position="284"/>
        <end position="309"/>
    </location>
</feature>
<keyword evidence="2" id="KW-0328">Glycosyltransferase</keyword>
<evidence type="ECO:0000256" key="5">
    <source>
        <dbReference type="ARBA" id="ARBA00022989"/>
    </source>
</evidence>
<dbReference type="SUPFAM" id="SSF53448">
    <property type="entry name" value="Nucleotide-diphospho-sugar transferases"/>
    <property type="match status" value="1"/>
</dbReference>
<evidence type="ECO:0000256" key="4">
    <source>
        <dbReference type="ARBA" id="ARBA00022692"/>
    </source>
</evidence>
<keyword evidence="3" id="KW-0808">Transferase</keyword>
<keyword evidence="6 7" id="KW-0472">Membrane</keyword>
<dbReference type="Gene3D" id="3.90.550.10">
    <property type="entry name" value="Spore Coat Polysaccharide Biosynthesis Protein SpsA, Chain A"/>
    <property type="match status" value="1"/>
</dbReference>
<sequence>MSLYYSPQDKKGPHTSLVSIAPIPTLSVIVPFFNEQEVLPEFHRRLTQVLDNLSFHSEIIYVDDGSSDQSLVLARSFNALNCQVRCIALSRNFGKESAMSAGLEHAKGEAVILIDADLQDPPECIPDMLEAWRSGADVVNMKRSTRHGESWLKRTSAAMFYKLLNRLAALDIPENVGDFRLLSARVVRHLNQLPERNRYMKGLFSWPGFKQTTLTFERDARFCGETKWNYFKLLGLAMDGLTSFSIRPLRLATIAGATTASLAFIYGAWIVFKTLAYGDPVSGYPSMMVAMLALAGVQLLAIGLLGEYIGRIFVEVKQRPLYLVDSVSEQQASASAIETSSVKPWVVENAS</sequence>
<dbReference type="EMBL" id="JAEMUH010000001">
    <property type="protein sequence ID" value="MBJ7549076.1"/>
    <property type="molecule type" value="Genomic_DNA"/>
</dbReference>
<feature type="transmembrane region" description="Helical" evidence="7">
    <location>
        <begin position="251"/>
        <end position="272"/>
    </location>
</feature>
<protein>
    <submittedName>
        <fullName evidence="9">Glycosyltransferase family 2 protein</fullName>
    </submittedName>
</protein>
<reference evidence="9 10" key="1">
    <citation type="submission" date="2020-12" db="EMBL/GenBank/DDBJ databases">
        <title>Comparative genome analysis of fungal antagonists Marinomonas ostreistagni 398 and M. spartinae 468.</title>
        <authorList>
            <person name="Fields J.L."/>
            <person name="Mavrodi O.V."/>
            <person name="Biber P.D."/>
            <person name="Indest K.J."/>
            <person name="Mavrodi D.V."/>
        </authorList>
    </citation>
    <scope>NUCLEOTIDE SEQUENCE [LARGE SCALE GENOMIC DNA]</scope>
    <source>
        <strain evidence="9 10">USM7</strain>
    </source>
</reference>
<dbReference type="InterPro" id="IPR001173">
    <property type="entry name" value="Glyco_trans_2-like"/>
</dbReference>
<dbReference type="RefSeq" id="WP_199459888.1">
    <property type="nucleotide sequence ID" value="NZ_JAEMUH010000001.1"/>
</dbReference>
<evidence type="ECO:0000256" key="1">
    <source>
        <dbReference type="ARBA" id="ARBA00004141"/>
    </source>
</evidence>
<evidence type="ECO:0000313" key="9">
    <source>
        <dbReference type="EMBL" id="MBJ7549076.1"/>
    </source>
</evidence>
<dbReference type="PANTHER" id="PTHR48090">
    <property type="entry name" value="UNDECAPRENYL-PHOSPHATE 4-DEOXY-4-FORMAMIDO-L-ARABINOSE TRANSFERASE-RELATED"/>
    <property type="match status" value="1"/>
</dbReference>
<evidence type="ECO:0000259" key="8">
    <source>
        <dbReference type="Pfam" id="PF00535"/>
    </source>
</evidence>
<evidence type="ECO:0000256" key="2">
    <source>
        <dbReference type="ARBA" id="ARBA00022676"/>
    </source>
</evidence>
<feature type="domain" description="Glycosyltransferase 2-like" evidence="8">
    <location>
        <begin position="27"/>
        <end position="189"/>
    </location>
</feature>
<comment type="subcellular location">
    <subcellularLocation>
        <location evidence="1">Membrane</location>
        <topology evidence="1">Multi-pass membrane protein</topology>
    </subcellularLocation>
</comment>
<accession>A0ABS0Z5Y5</accession>
<keyword evidence="4 7" id="KW-0812">Transmembrane</keyword>
<dbReference type="InterPro" id="IPR029044">
    <property type="entry name" value="Nucleotide-diphossugar_trans"/>
</dbReference>
<dbReference type="PANTHER" id="PTHR48090:SF1">
    <property type="entry name" value="PROPHAGE BACTOPRENOL GLUCOSYL TRANSFERASE HOMOLOG"/>
    <property type="match status" value="1"/>
</dbReference>
<name>A0ABS0Z5Y5_9GAMM</name>
<evidence type="ECO:0000256" key="3">
    <source>
        <dbReference type="ARBA" id="ARBA00022679"/>
    </source>
</evidence>
<evidence type="ECO:0000313" key="10">
    <source>
        <dbReference type="Proteomes" id="UP000598488"/>
    </source>
</evidence>
<dbReference type="InterPro" id="IPR050256">
    <property type="entry name" value="Glycosyltransferase_2"/>
</dbReference>
<proteinExistence type="predicted"/>
<evidence type="ECO:0000256" key="7">
    <source>
        <dbReference type="SAM" id="Phobius"/>
    </source>
</evidence>
<keyword evidence="10" id="KW-1185">Reference proteome</keyword>
<dbReference type="Pfam" id="PF00535">
    <property type="entry name" value="Glycos_transf_2"/>
    <property type="match status" value="1"/>
</dbReference>
<comment type="caution">
    <text evidence="9">The sequence shown here is derived from an EMBL/GenBank/DDBJ whole genome shotgun (WGS) entry which is preliminary data.</text>
</comment>
<dbReference type="Proteomes" id="UP000598488">
    <property type="component" value="Unassembled WGS sequence"/>
</dbReference>
<gene>
    <name evidence="9" type="ORF">JHD44_00135</name>
</gene>
<evidence type="ECO:0000256" key="6">
    <source>
        <dbReference type="ARBA" id="ARBA00023136"/>
    </source>
</evidence>
<organism evidence="9 10">
    <name type="scientific">Marinomonas ostreistagni</name>
    <dbReference type="NCBI Taxonomy" id="359209"/>
    <lineage>
        <taxon>Bacteria</taxon>
        <taxon>Pseudomonadati</taxon>
        <taxon>Pseudomonadota</taxon>
        <taxon>Gammaproteobacteria</taxon>
        <taxon>Oceanospirillales</taxon>
        <taxon>Oceanospirillaceae</taxon>
        <taxon>Marinomonas</taxon>
    </lineage>
</organism>
<keyword evidence="5 7" id="KW-1133">Transmembrane helix</keyword>